<reference evidence="1 2" key="1">
    <citation type="journal article" date="2015" name="Nat. Commun.">
        <title>Lucilia cuprina genome unlocks parasitic fly biology to underpin future interventions.</title>
        <authorList>
            <person name="Anstead C.A."/>
            <person name="Korhonen P.K."/>
            <person name="Young N.D."/>
            <person name="Hall R.S."/>
            <person name="Jex A.R."/>
            <person name="Murali S.C."/>
            <person name="Hughes D.S."/>
            <person name="Lee S.F."/>
            <person name="Perry T."/>
            <person name="Stroehlein A.J."/>
            <person name="Ansell B.R."/>
            <person name="Breugelmans B."/>
            <person name="Hofmann A."/>
            <person name="Qu J."/>
            <person name="Dugan S."/>
            <person name="Lee S.L."/>
            <person name="Chao H."/>
            <person name="Dinh H."/>
            <person name="Han Y."/>
            <person name="Doddapaneni H.V."/>
            <person name="Worley K.C."/>
            <person name="Muzny D.M."/>
            <person name="Ioannidis P."/>
            <person name="Waterhouse R.M."/>
            <person name="Zdobnov E.M."/>
            <person name="James P.J."/>
            <person name="Bagnall N.H."/>
            <person name="Kotze A.C."/>
            <person name="Gibbs R.A."/>
            <person name="Richards S."/>
            <person name="Batterham P."/>
            <person name="Gasser R.B."/>
        </authorList>
    </citation>
    <scope>NUCLEOTIDE SEQUENCE [LARGE SCALE GENOMIC DNA]</scope>
    <source>
        <strain evidence="1 2">LS</strain>
        <tissue evidence="1">Full body</tissue>
    </source>
</reference>
<evidence type="ECO:0000313" key="2">
    <source>
        <dbReference type="Proteomes" id="UP000037069"/>
    </source>
</evidence>
<evidence type="ECO:0000313" key="1">
    <source>
        <dbReference type="EMBL" id="KNC27098.1"/>
    </source>
</evidence>
<dbReference type="EMBL" id="JRES01000933">
    <property type="protein sequence ID" value="KNC27098.1"/>
    <property type="molecule type" value="Genomic_DNA"/>
</dbReference>
<proteinExistence type="predicted"/>
<comment type="caution">
    <text evidence="1">The sequence shown here is derived from an EMBL/GenBank/DDBJ whole genome shotgun (WGS) entry which is preliminary data.</text>
</comment>
<dbReference type="Proteomes" id="UP000037069">
    <property type="component" value="Unassembled WGS sequence"/>
</dbReference>
<keyword evidence="2" id="KW-1185">Reference proteome</keyword>
<dbReference type="AlphaFoldDB" id="A0A0L0C415"/>
<accession>A0A0L0C415</accession>
<name>A0A0L0C415_LUCCU</name>
<sequence length="126" mass="14577">MKIEIIPGYFFLGKFILIRDIDALILNHTVINSQVTFIRFVIQIFKIYPKETKEKSIVISDMIAGYFFLGKFILIRDIDALILNHTVINSQVTFIRFVIQIFKIYPKETKEKSIVISDMIGIFGAA</sequence>
<organism evidence="1 2">
    <name type="scientific">Lucilia cuprina</name>
    <name type="common">Green bottle fly</name>
    <name type="synonym">Australian sheep blowfly</name>
    <dbReference type="NCBI Taxonomy" id="7375"/>
    <lineage>
        <taxon>Eukaryota</taxon>
        <taxon>Metazoa</taxon>
        <taxon>Ecdysozoa</taxon>
        <taxon>Arthropoda</taxon>
        <taxon>Hexapoda</taxon>
        <taxon>Insecta</taxon>
        <taxon>Pterygota</taxon>
        <taxon>Neoptera</taxon>
        <taxon>Endopterygota</taxon>
        <taxon>Diptera</taxon>
        <taxon>Brachycera</taxon>
        <taxon>Muscomorpha</taxon>
        <taxon>Oestroidea</taxon>
        <taxon>Calliphoridae</taxon>
        <taxon>Luciliinae</taxon>
        <taxon>Lucilia</taxon>
    </lineage>
</organism>
<gene>
    <name evidence="1" type="ORF">FF38_12680</name>
</gene>
<protein>
    <submittedName>
        <fullName evidence="1">Uncharacterized protein</fullName>
    </submittedName>
</protein>